<accession>X0S0T3</accession>
<name>X0S0T3_9ZZZZ</name>
<protein>
    <submittedName>
        <fullName evidence="2">Uncharacterized protein</fullName>
    </submittedName>
</protein>
<keyword evidence="1" id="KW-0472">Membrane</keyword>
<comment type="caution">
    <text evidence="2">The sequence shown here is derived from an EMBL/GenBank/DDBJ whole genome shotgun (WGS) entry which is preliminary data.</text>
</comment>
<evidence type="ECO:0000256" key="1">
    <source>
        <dbReference type="SAM" id="Phobius"/>
    </source>
</evidence>
<reference evidence="2" key="1">
    <citation type="journal article" date="2014" name="Front. Microbiol.">
        <title>High frequency of phylogenetically diverse reductive dehalogenase-homologous genes in deep subseafloor sedimentary metagenomes.</title>
        <authorList>
            <person name="Kawai M."/>
            <person name="Futagami T."/>
            <person name="Toyoda A."/>
            <person name="Takaki Y."/>
            <person name="Nishi S."/>
            <person name="Hori S."/>
            <person name="Arai W."/>
            <person name="Tsubouchi T."/>
            <person name="Morono Y."/>
            <person name="Uchiyama I."/>
            <person name="Ito T."/>
            <person name="Fujiyama A."/>
            <person name="Inagaki F."/>
            <person name="Takami H."/>
        </authorList>
    </citation>
    <scope>NUCLEOTIDE SEQUENCE</scope>
    <source>
        <strain evidence="2">Expedition CK06-06</strain>
    </source>
</reference>
<keyword evidence="1" id="KW-1133">Transmembrane helix</keyword>
<organism evidence="2">
    <name type="scientific">marine sediment metagenome</name>
    <dbReference type="NCBI Taxonomy" id="412755"/>
    <lineage>
        <taxon>unclassified sequences</taxon>
        <taxon>metagenomes</taxon>
        <taxon>ecological metagenomes</taxon>
    </lineage>
</organism>
<sequence>ISNISIIKAFTAIWVFIKNFLNLAKDYTKLSKRH</sequence>
<gene>
    <name evidence="2" type="ORF">S01H1_03123</name>
</gene>
<dbReference type="EMBL" id="BARS01001658">
    <property type="protein sequence ID" value="GAF74679.1"/>
    <property type="molecule type" value="Genomic_DNA"/>
</dbReference>
<proteinExistence type="predicted"/>
<feature type="transmembrane region" description="Helical" evidence="1">
    <location>
        <begin position="6"/>
        <end position="24"/>
    </location>
</feature>
<feature type="non-terminal residue" evidence="2">
    <location>
        <position position="1"/>
    </location>
</feature>
<keyword evidence="1" id="KW-0812">Transmembrane</keyword>
<dbReference type="AlphaFoldDB" id="X0S0T3"/>
<evidence type="ECO:0000313" key="2">
    <source>
        <dbReference type="EMBL" id="GAF74679.1"/>
    </source>
</evidence>